<dbReference type="InterPro" id="IPR018117">
    <property type="entry name" value="C5_DNA_meth_AS"/>
</dbReference>
<dbReference type="EMBL" id="JBHUII010000001">
    <property type="protein sequence ID" value="MFD2204606.1"/>
    <property type="molecule type" value="Genomic_DNA"/>
</dbReference>
<evidence type="ECO:0000256" key="5">
    <source>
        <dbReference type="ARBA" id="ARBA00047422"/>
    </source>
</evidence>
<dbReference type="RefSeq" id="WP_380248358.1">
    <property type="nucleotide sequence ID" value="NZ_JBHUII010000001.1"/>
</dbReference>
<protein>
    <recommendedName>
        <fullName evidence="8">Cytosine-specific methyltransferase</fullName>
        <ecNumber evidence="8">2.1.1.37</ecNumber>
    </recommendedName>
</protein>
<keyword evidence="3 6" id="KW-0949">S-adenosyl-L-methionine</keyword>
<dbReference type="SUPFAM" id="SSF53335">
    <property type="entry name" value="S-adenosyl-L-methionine-dependent methyltransferases"/>
    <property type="match status" value="1"/>
</dbReference>
<dbReference type="GO" id="GO:0003886">
    <property type="term" value="F:DNA (cytosine-5-)-methyltransferase activity"/>
    <property type="evidence" value="ECO:0007669"/>
    <property type="project" value="UniProtKB-EC"/>
</dbReference>
<evidence type="ECO:0000313" key="10">
    <source>
        <dbReference type="Proteomes" id="UP001597294"/>
    </source>
</evidence>
<keyword evidence="2 6" id="KW-0808">Transferase</keyword>
<evidence type="ECO:0000256" key="7">
    <source>
        <dbReference type="RuleBase" id="RU000416"/>
    </source>
</evidence>
<dbReference type="NCBIfam" id="TIGR00675">
    <property type="entry name" value="dcm"/>
    <property type="match status" value="1"/>
</dbReference>
<comment type="similarity">
    <text evidence="6 7">Belongs to the class I-like SAM-binding methyltransferase superfamily. C5-methyltransferase family.</text>
</comment>
<evidence type="ECO:0000256" key="4">
    <source>
        <dbReference type="ARBA" id="ARBA00022747"/>
    </source>
</evidence>
<dbReference type="Pfam" id="PF00145">
    <property type="entry name" value="DNA_methylase"/>
    <property type="match status" value="1"/>
</dbReference>
<evidence type="ECO:0000256" key="8">
    <source>
        <dbReference type="RuleBase" id="RU000417"/>
    </source>
</evidence>
<evidence type="ECO:0000313" key="9">
    <source>
        <dbReference type="EMBL" id="MFD2204606.1"/>
    </source>
</evidence>
<dbReference type="PANTHER" id="PTHR10629">
    <property type="entry name" value="CYTOSINE-SPECIFIC METHYLTRANSFERASE"/>
    <property type="match status" value="1"/>
</dbReference>
<gene>
    <name evidence="9" type="ORF">ACFSKO_03240</name>
</gene>
<dbReference type="PRINTS" id="PR00105">
    <property type="entry name" value="C5METTRFRASE"/>
</dbReference>
<dbReference type="Gene3D" id="3.40.50.150">
    <property type="entry name" value="Vaccinia Virus protein VP39"/>
    <property type="match status" value="1"/>
</dbReference>
<feature type="active site" evidence="6">
    <location>
        <position position="81"/>
    </location>
</feature>
<sequence>MKSTRVASFFAGAGGLDIGFKQAGFDIVYASDIESDCCETLRINRGSSTSDSSNIHCGDIRTIDFNTLPDNIDLVVGGPPCQSFSASGRRAGGAAGRLDDRGNLFETYRDIIRHLKPKAFVFENVRGILATNKGQDWVAIVAAFNELGYSVNYRLLDAADYGVPQHRERVFLVGHLSEGPFLFPRPLFGPDSCDDTQHVSPKDAFRGLRVRNSEADTLKFEGGKYSHLLPEVPEGQNYLFFTAKRGHPNPIFAYRSRFSDFLYKAHPEYPMKTIIASPGKYTGPLHWDNRYFSINEYKAIQGFPLDYRFYGERASVIKQIGNSVSPKIAFCLAQAVAHQIFEASQKLDLLGAEEHLTFDKRKGVKAAKTRKLHGQIQKKRNRSVIIAKGEKDFQFSLSPRGALAPKVNVMGTARDDKHHLDVFFAARGKLTAEVVIDVWSTARDFSGTPTATLNLSLYGSGLSAPQLLWNAVDEWVRSVSSFGSLFELYGHFTEPYPFFQISQFTATKRDAILQFARYASDFQHCSKYLNKSDLMAELADAFQVSTFDELATRLREMRYDVRTRETNIAIPHGKYMIAYPFTLPQSKQMNFSVKQRTNSKIATSYITKKRASL</sequence>
<keyword evidence="4" id="KW-0680">Restriction system</keyword>
<dbReference type="PANTHER" id="PTHR10629:SF52">
    <property type="entry name" value="DNA (CYTOSINE-5)-METHYLTRANSFERASE 1"/>
    <property type="match status" value="1"/>
</dbReference>
<dbReference type="PROSITE" id="PS00094">
    <property type="entry name" value="C5_MTASE_1"/>
    <property type="match status" value="1"/>
</dbReference>
<evidence type="ECO:0000256" key="1">
    <source>
        <dbReference type="ARBA" id="ARBA00022603"/>
    </source>
</evidence>
<keyword evidence="10" id="KW-1185">Reference proteome</keyword>
<comment type="caution">
    <text evidence="9">The sequence shown here is derived from an EMBL/GenBank/DDBJ whole genome shotgun (WGS) entry which is preliminary data.</text>
</comment>
<dbReference type="Proteomes" id="UP001597294">
    <property type="component" value="Unassembled WGS sequence"/>
</dbReference>
<dbReference type="Gene3D" id="3.90.120.10">
    <property type="entry name" value="DNA Methylase, subunit A, domain 2"/>
    <property type="match status" value="1"/>
</dbReference>
<comment type="catalytic activity">
    <reaction evidence="5 8">
        <text>a 2'-deoxycytidine in DNA + S-adenosyl-L-methionine = a 5-methyl-2'-deoxycytidine in DNA + S-adenosyl-L-homocysteine + H(+)</text>
        <dbReference type="Rhea" id="RHEA:13681"/>
        <dbReference type="Rhea" id="RHEA-COMP:11369"/>
        <dbReference type="Rhea" id="RHEA-COMP:11370"/>
        <dbReference type="ChEBI" id="CHEBI:15378"/>
        <dbReference type="ChEBI" id="CHEBI:57856"/>
        <dbReference type="ChEBI" id="CHEBI:59789"/>
        <dbReference type="ChEBI" id="CHEBI:85452"/>
        <dbReference type="ChEBI" id="CHEBI:85454"/>
        <dbReference type="EC" id="2.1.1.37"/>
    </reaction>
</comment>
<accession>A0ABW5BHE4</accession>
<dbReference type="InterPro" id="IPR029063">
    <property type="entry name" value="SAM-dependent_MTases_sf"/>
</dbReference>
<dbReference type="InterPro" id="IPR050390">
    <property type="entry name" value="C5-Methyltransferase"/>
</dbReference>
<proteinExistence type="inferred from homology"/>
<dbReference type="EC" id="2.1.1.37" evidence="8"/>
<dbReference type="GO" id="GO:0032259">
    <property type="term" value="P:methylation"/>
    <property type="evidence" value="ECO:0007669"/>
    <property type="project" value="UniProtKB-KW"/>
</dbReference>
<keyword evidence="1 6" id="KW-0489">Methyltransferase</keyword>
<evidence type="ECO:0000256" key="3">
    <source>
        <dbReference type="ARBA" id="ARBA00022691"/>
    </source>
</evidence>
<reference evidence="10" key="1">
    <citation type="journal article" date="2019" name="Int. J. Syst. Evol. Microbiol.">
        <title>The Global Catalogue of Microorganisms (GCM) 10K type strain sequencing project: providing services to taxonomists for standard genome sequencing and annotation.</title>
        <authorList>
            <consortium name="The Broad Institute Genomics Platform"/>
            <consortium name="The Broad Institute Genome Sequencing Center for Infectious Disease"/>
            <person name="Wu L."/>
            <person name="Ma J."/>
        </authorList>
    </citation>
    <scope>NUCLEOTIDE SEQUENCE [LARGE SCALE GENOMIC DNA]</scope>
    <source>
        <strain evidence="10">CGMCC 4.7192</strain>
    </source>
</reference>
<evidence type="ECO:0000256" key="6">
    <source>
        <dbReference type="PROSITE-ProRule" id="PRU01016"/>
    </source>
</evidence>
<evidence type="ECO:0000256" key="2">
    <source>
        <dbReference type="ARBA" id="ARBA00022679"/>
    </source>
</evidence>
<dbReference type="InterPro" id="IPR001525">
    <property type="entry name" value="C5_MeTfrase"/>
</dbReference>
<dbReference type="PROSITE" id="PS51679">
    <property type="entry name" value="SAM_MT_C5"/>
    <property type="match status" value="1"/>
</dbReference>
<organism evidence="9 10">
    <name type="scientific">Kiloniella antarctica</name>
    <dbReference type="NCBI Taxonomy" id="1550907"/>
    <lineage>
        <taxon>Bacteria</taxon>
        <taxon>Pseudomonadati</taxon>
        <taxon>Pseudomonadota</taxon>
        <taxon>Alphaproteobacteria</taxon>
        <taxon>Rhodospirillales</taxon>
        <taxon>Kiloniellaceae</taxon>
        <taxon>Kiloniella</taxon>
    </lineage>
</organism>
<name>A0ABW5BHE4_9PROT</name>